<feature type="compositionally biased region" description="Basic and acidic residues" evidence="1">
    <location>
        <begin position="208"/>
        <end position="227"/>
    </location>
</feature>
<sequence>MPIIETTILLTHTQWPSIRVAMNIESYQMRRTSTSLTSITSICICFNQHVLESIRKNYQPQICHTDESELKKKGCDEHIVKEQTTQKLQSVGNVEEKKDDSITENSKFELATYLALNYPRLCDVSQDASSLLHDTVEFVSNYRHDIEAWFHSDVLNLITCYKERRGEMGNPTMKKIEVWARISQDMNVLGTRKQASASKPSTAPAELPEDKDKLPKAALVDKPEEPKKKKKKKLAPTWMEEFIQENHQENERRREEFQEFCREFLDLQREKNDILKSLISNIQK</sequence>
<keyword evidence="3" id="KW-1185">Reference proteome</keyword>
<gene>
    <name evidence="2" type="ORF">MCOR_56426</name>
</gene>
<dbReference type="Proteomes" id="UP000507470">
    <property type="component" value="Unassembled WGS sequence"/>
</dbReference>
<dbReference type="AlphaFoldDB" id="A0A6J8EXQ0"/>
<protein>
    <submittedName>
        <fullName evidence="2">Uncharacterized protein</fullName>
    </submittedName>
</protein>
<evidence type="ECO:0000313" key="2">
    <source>
        <dbReference type="EMBL" id="CAC5424532.1"/>
    </source>
</evidence>
<dbReference type="EMBL" id="CACVKT020010046">
    <property type="protein sequence ID" value="CAC5424532.1"/>
    <property type="molecule type" value="Genomic_DNA"/>
</dbReference>
<name>A0A6J8EXQ0_MYTCO</name>
<evidence type="ECO:0000256" key="1">
    <source>
        <dbReference type="SAM" id="MobiDB-lite"/>
    </source>
</evidence>
<evidence type="ECO:0000313" key="3">
    <source>
        <dbReference type="Proteomes" id="UP000507470"/>
    </source>
</evidence>
<organism evidence="2 3">
    <name type="scientific">Mytilus coruscus</name>
    <name type="common">Sea mussel</name>
    <dbReference type="NCBI Taxonomy" id="42192"/>
    <lineage>
        <taxon>Eukaryota</taxon>
        <taxon>Metazoa</taxon>
        <taxon>Spiralia</taxon>
        <taxon>Lophotrochozoa</taxon>
        <taxon>Mollusca</taxon>
        <taxon>Bivalvia</taxon>
        <taxon>Autobranchia</taxon>
        <taxon>Pteriomorphia</taxon>
        <taxon>Mytilida</taxon>
        <taxon>Mytiloidea</taxon>
        <taxon>Mytilidae</taxon>
        <taxon>Mytilinae</taxon>
        <taxon>Mytilus</taxon>
    </lineage>
</organism>
<feature type="region of interest" description="Disordered" evidence="1">
    <location>
        <begin position="190"/>
        <end position="237"/>
    </location>
</feature>
<reference evidence="2 3" key="1">
    <citation type="submission" date="2020-06" db="EMBL/GenBank/DDBJ databases">
        <authorList>
            <person name="Li R."/>
            <person name="Bekaert M."/>
        </authorList>
    </citation>
    <scope>NUCLEOTIDE SEQUENCE [LARGE SCALE GENOMIC DNA]</scope>
    <source>
        <strain evidence="3">wild</strain>
    </source>
</reference>
<accession>A0A6J8EXQ0</accession>
<proteinExistence type="predicted"/>